<dbReference type="Pfam" id="PF24857">
    <property type="entry name" value="THR4_C"/>
    <property type="match status" value="1"/>
</dbReference>
<dbReference type="InterPro" id="IPR029144">
    <property type="entry name" value="Thr_synth_N"/>
</dbReference>
<gene>
    <name evidence="7" type="ORF">ISU02_09435</name>
</gene>
<comment type="cofactor">
    <cofactor evidence="1">
        <name>pyridoxal 5'-phosphate</name>
        <dbReference type="ChEBI" id="CHEBI:597326"/>
    </cofactor>
</comment>
<reference evidence="7 8" key="1">
    <citation type="submission" date="2020-11" db="EMBL/GenBank/DDBJ databases">
        <title>Fusibacter basophilias sp. nov.</title>
        <authorList>
            <person name="Qiu D."/>
        </authorList>
    </citation>
    <scope>NUCLEOTIDE SEQUENCE [LARGE SCALE GENOMIC DNA]</scope>
    <source>
        <strain evidence="7 8">Q10-2</strain>
    </source>
</reference>
<dbReference type="Proteomes" id="UP000614200">
    <property type="component" value="Unassembled WGS sequence"/>
</dbReference>
<name>A0ABR9ZSB0_9FIRM</name>
<keyword evidence="8" id="KW-1185">Reference proteome</keyword>
<comment type="similarity">
    <text evidence="2">Belongs to the threonine synthase family.</text>
</comment>
<dbReference type="PANTHER" id="PTHR43515">
    <property type="entry name" value="THREONINE SYNTHASE-LIKE 1"/>
    <property type="match status" value="1"/>
</dbReference>
<dbReference type="EMBL" id="JADKNH010000005">
    <property type="protein sequence ID" value="MBF4693342.1"/>
    <property type="molecule type" value="Genomic_DNA"/>
</dbReference>
<dbReference type="GO" id="GO:0004795">
    <property type="term" value="F:threonine synthase activity"/>
    <property type="evidence" value="ECO:0007669"/>
    <property type="project" value="UniProtKB-EC"/>
</dbReference>
<dbReference type="RefSeq" id="WP_194701579.1">
    <property type="nucleotide sequence ID" value="NZ_JADKNH010000005.1"/>
</dbReference>
<dbReference type="CDD" id="cd01560">
    <property type="entry name" value="Thr-synth_2"/>
    <property type="match status" value="1"/>
</dbReference>
<feature type="domain" description="Tryptophan synthase beta chain-like PALP" evidence="5">
    <location>
        <begin position="102"/>
        <end position="324"/>
    </location>
</feature>
<dbReference type="Pfam" id="PF00291">
    <property type="entry name" value="PALP"/>
    <property type="match status" value="1"/>
</dbReference>
<dbReference type="PANTHER" id="PTHR43515:SF1">
    <property type="entry name" value="THREONINE SYNTHASE-LIKE 1"/>
    <property type="match status" value="1"/>
</dbReference>
<accession>A0ABR9ZSB0</accession>
<dbReference type="Gene3D" id="3.40.50.1100">
    <property type="match status" value="2"/>
</dbReference>
<comment type="caution">
    <text evidence="7">The sequence shown here is derived from an EMBL/GenBank/DDBJ whole genome shotgun (WGS) entry which is preliminary data.</text>
</comment>
<dbReference type="InterPro" id="IPR036052">
    <property type="entry name" value="TrpB-like_PALP_sf"/>
</dbReference>
<dbReference type="InterPro" id="IPR001926">
    <property type="entry name" value="TrpB-like_PALP"/>
</dbReference>
<evidence type="ECO:0000259" key="6">
    <source>
        <dbReference type="Pfam" id="PF14821"/>
    </source>
</evidence>
<organism evidence="7 8">
    <name type="scientific">Fusibacter ferrireducens</name>
    <dbReference type="NCBI Taxonomy" id="2785058"/>
    <lineage>
        <taxon>Bacteria</taxon>
        <taxon>Bacillati</taxon>
        <taxon>Bacillota</taxon>
        <taxon>Clostridia</taxon>
        <taxon>Eubacteriales</taxon>
        <taxon>Eubacteriales Family XII. Incertae Sedis</taxon>
        <taxon>Fusibacter</taxon>
    </lineage>
</organism>
<dbReference type="InterPro" id="IPR004450">
    <property type="entry name" value="Thr_synthase-like"/>
</dbReference>
<evidence type="ECO:0000256" key="1">
    <source>
        <dbReference type="ARBA" id="ARBA00001933"/>
    </source>
</evidence>
<dbReference type="SUPFAM" id="SSF53686">
    <property type="entry name" value="Tryptophan synthase beta subunit-like PLP-dependent enzymes"/>
    <property type="match status" value="1"/>
</dbReference>
<dbReference type="NCBIfam" id="TIGR00260">
    <property type="entry name" value="thrC"/>
    <property type="match status" value="1"/>
</dbReference>
<protein>
    <recommendedName>
        <fullName evidence="4">Threonine synthase</fullName>
        <ecNumber evidence="4">4.2.3.1</ecNumber>
    </recommendedName>
</protein>
<sequence length="499" mass="55747">MVLKYESTRNRSVNVRPSEAVVKGLSDDGGLFVPRALDQFKIDIKEMCTLGFHDTAKKILRLFFPDFTEEQINDSVMNAYDSKFDDEAIVPVKKVGDQFIMELFHGSTIAFKDIALSILPHLMKKAQSNCNMEEDIVILTATSGDTGKAALEGFKNVEGTKIIVFYPNDGVSPVQEKQMVTTEGENTYVVAVEGNFDDAQTAVKEILNDSALREKLGDMGMKFSSANSINIGRLVPQISYYFSTYADLVKRAEIKIGEAINFVVPTGNFGNILACYFAKQLGLPVGKLICAANENNVLYDFLSTGIYDINRAFKKTMSPSMDILISSNLERLLYFMSDKDNAYVAELMKDLKTEKRYEVNDAIKVKLKNEFWSSYCSEADTAMTVKAVYEAYDYVLDTHTAVAYKVYEDYLSATGDPRKTVILSTASPFKFTGSVYKALFGETETEELELMQALSAKTGVSVPQQIEGLGERKVLHDRFCTPETMSDEILKILSDKEQK</sequence>
<evidence type="ECO:0000256" key="3">
    <source>
        <dbReference type="ARBA" id="ARBA00022898"/>
    </source>
</evidence>
<keyword evidence="7" id="KW-0456">Lyase</keyword>
<dbReference type="EC" id="4.2.3.1" evidence="4"/>
<dbReference type="Gene3D" id="3.90.1380.10">
    <property type="entry name" value="Threonine synthase, N-terminal domain"/>
    <property type="match status" value="1"/>
</dbReference>
<proteinExistence type="inferred from homology"/>
<evidence type="ECO:0000313" key="8">
    <source>
        <dbReference type="Proteomes" id="UP000614200"/>
    </source>
</evidence>
<dbReference type="Pfam" id="PF14821">
    <property type="entry name" value="Thr_synth_N"/>
    <property type="match status" value="1"/>
</dbReference>
<evidence type="ECO:0000313" key="7">
    <source>
        <dbReference type="EMBL" id="MBF4693342.1"/>
    </source>
</evidence>
<keyword evidence="3" id="KW-0663">Pyridoxal phosphate</keyword>
<evidence type="ECO:0000256" key="4">
    <source>
        <dbReference type="NCBIfam" id="TIGR00260"/>
    </source>
</evidence>
<evidence type="ECO:0000256" key="2">
    <source>
        <dbReference type="ARBA" id="ARBA00005517"/>
    </source>
</evidence>
<feature type="domain" description="Threonine synthase N-terminal" evidence="6">
    <location>
        <begin position="4"/>
        <end position="80"/>
    </location>
</feature>
<dbReference type="InterPro" id="IPR037158">
    <property type="entry name" value="Thr_synth_N_sf"/>
</dbReference>
<evidence type="ECO:0000259" key="5">
    <source>
        <dbReference type="Pfam" id="PF00291"/>
    </source>
</evidence>